<sequence length="147" mass="17349">MTPTYWHMQMHPNEREYADKNAYYILEHKKIIGMGCWPEGEDTISVFVDKMEVNDIVAIKTGRQLVALVQVIGGAYRVEDDTSEFKWIKNRRPIRVLDWALNEETLPHAQGTLNRCVRDDKTTTKIIKDWHERVVESFKKRQLDIFV</sequence>
<evidence type="ECO:0008006" key="3">
    <source>
        <dbReference type="Google" id="ProtNLM"/>
    </source>
</evidence>
<dbReference type="EMBL" id="CADIKR010000001">
    <property type="protein sequence ID" value="CAB3824374.1"/>
    <property type="molecule type" value="Genomic_DNA"/>
</dbReference>
<keyword evidence="2" id="KW-1185">Reference proteome</keyword>
<dbReference type="RefSeq" id="WP_180097550.1">
    <property type="nucleotide sequence ID" value="NZ_CADIKR010000001.1"/>
</dbReference>
<name>A0ABM8L7J9_9BURK</name>
<accession>A0ABM8L7J9</accession>
<gene>
    <name evidence="1" type="ORF">LMG3415_00576</name>
</gene>
<protein>
    <recommendedName>
        <fullName evidence="3">Pyruvate kinase</fullName>
    </recommendedName>
</protein>
<organism evidence="1 2">
    <name type="scientific">Achromobacter mucicolens</name>
    <dbReference type="NCBI Taxonomy" id="1389922"/>
    <lineage>
        <taxon>Bacteria</taxon>
        <taxon>Pseudomonadati</taxon>
        <taxon>Pseudomonadota</taxon>
        <taxon>Betaproteobacteria</taxon>
        <taxon>Burkholderiales</taxon>
        <taxon>Alcaligenaceae</taxon>
        <taxon>Achromobacter</taxon>
    </lineage>
</organism>
<proteinExistence type="predicted"/>
<reference evidence="1 2" key="1">
    <citation type="submission" date="2020-04" db="EMBL/GenBank/DDBJ databases">
        <authorList>
            <person name="De Canck E."/>
        </authorList>
    </citation>
    <scope>NUCLEOTIDE SEQUENCE [LARGE SCALE GENOMIC DNA]</scope>
    <source>
        <strain evidence="1 2">LMG 3415</strain>
    </source>
</reference>
<comment type="caution">
    <text evidence="1">The sequence shown here is derived from an EMBL/GenBank/DDBJ whole genome shotgun (WGS) entry which is preliminary data.</text>
</comment>
<evidence type="ECO:0000313" key="2">
    <source>
        <dbReference type="Proteomes" id="UP000507140"/>
    </source>
</evidence>
<dbReference type="Proteomes" id="UP000507140">
    <property type="component" value="Unassembled WGS sequence"/>
</dbReference>
<evidence type="ECO:0000313" key="1">
    <source>
        <dbReference type="EMBL" id="CAB3824374.1"/>
    </source>
</evidence>